<gene>
    <name evidence="7" type="ORF">GX618_00855</name>
</gene>
<dbReference type="GO" id="GO:0005525">
    <property type="term" value="F:GTP binding"/>
    <property type="evidence" value="ECO:0007669"/>
    <property type="project" value="UniProtKB-KW"/>
</dbReference>
<dbReference type="GO" id="GO:0005737">
    <property type="term" value="C:cytoplasm"/>
    <property type="evidence" value="ECO:0007669"/>
    <property type="project" value="TreeGrafter"/>
</dbReference>
<dbReference type="Proteomes" id="UP000554004">
    <property type="component" value="Unassembled WGS sequence"/>
</dbReference>
<dbReference type="PANTHER" id="PTHR43381">
    <property type="entry name" value="TRANSLATION INITIATION FACTOR IF-2-RELATED"/>
    <property type="match status" value="1"/>
</dbReference>
<comment type="caution">
    <text evidence="7">The sequence shown here is derived from an EMBL/GenBank/DDBJ whole genome shotgun (WGS) entry which is preliminary data.</text>
</comment>
<dbReference type="InterPro" id="IPR009000">
    <property type="entry name" value="Transl_B-barrel_sf"/>
</dbReference>
<dbReference type="SUPFAM" id="SSF50447">
    <property type="entry name" value="Translation proteins"/>
    <property type="match status" value="1"/>
</dbReference>
<reference evidence="7 8" key="1">
    <citation type="journal article" date="2020" name="Biotechnol. Biofuels">
        <title>New insights from the biogas microbiome by comprehensive genome-resolved metagenomics of nearly 1600 species originating from multiple anaerobic digesters.</title>
        <authorList>
            <person name="Campanaro S."/>
            <person name="Treu L."/>
            <person name="Rodriguez-R L.M."/>
            <person name="Kovalovszki A."/>
            <person name="Ziels R.M."/>
            <person name="Maus I."/>
            <person name="Zhu X."/>
            <person name="Kougias P.G."/>
            <person name="Basile A."/>
            <person name="Luo G."/>
            <person name="Schluter A."/>
            <person name="Konstantinidis K.T."/>
            <person name="Angelidaki I."/>
        </authorList>
    </citation>
    <scope>NUCLEOTIDE SEQUENCE [LARGE SCALE GENOMIC DNA]</scope>
    <source>
        <strain evidence="7">AS06rmzACSIP_421</strain>
    </source>
</reference>
<accession>A0A847ESN3</accession>
<evidence type="ECO:0000313" key="8">
    <source>
        <dbReference type="Proteomes" id="UP000554004"/>
    </source>
</evidence>
<keyword evidence="4" id="KW-0648">Protein biosynthesis</keyword>
<dbReference type="Pfam" id="PF11987">
    <property type="entry name" value="IF-2"/>
    <property type="match status" value="1"/>
</dbReference>
<dbReference type="EMBL" id="JAAZAL010000028">
    <property type="protein sequence ID" value="NLE30810.1"/>
    <property type="molecule type" value="Genomic_DNA"/>
</dbReference>
<dbReference type="InterPro" id="IPR015760">
    <property type="entry name" value="TIF_IF2"/>
</dbReference>
<keyword evidence="5" id="KW-0342">GTP-binding</keyword>
<evidence type="ECO:0000259" key="6">
    <source>
        <dbReference type="Pfam" id="PF11987"/>
    </source>
</evidence>
<protein>
    <recommendedName>
        <fullName evidence="6">Translation initiation factor IF- 2 domain-containing protein</fullName>
    </recommendedName>
</protein>
<evidence type="ECO:0000256" key="4">
    <source>
        <dbReference type="ARBA" id="ARBA00022917"/>
    </source>
</evidence>
<keyword evidence="3" id="KW-0547">Nucleotide-binding</keyword>
<proteinExistence type="inferred from homology"/>
<dbReference type="AlphaFoldDB" id="A0A847ESN3"/>
<evidence type="ECO:0000256" key="5">
    <source>
        <dbReference type="ARBA" id="ARBA00023134"/>
    </source>
</evidence>
<sequence length="185" mass="20346">SLEALRHSLGKIEKDGYTVNIVSDGVGAITNKDIEMAKLSKSIVLGFEVGIEKGVEEIAQKSGVLLRSYTIIYKLIEEIEDALEMLSSPKQVEEEIGNGIIKMMFILSDGSKVLGCRVKDGILKRDCKSYIVRNDEIIGEGKIVSIRKGKEVVNQAKQGEDCGVILDVSIESTEGDELYCYKVSR</sequence>
<dbReference type="GO" id="GO:0003743">
    <property type="term" value="F:translation initiation factor activity"/>
    <property type="evidence" value="ECO:0007669"/>
    <property type="project" value="UniProtKB-KW"/>
</dbReference>
<dbReference type="Gene3D" id="2.40.30.10">
    <property type="entry name" value="Translation factors"/>
    <property type="match status" value="1"/>
</dbReference>
<dbReference type="SUPFAM" id="SSF52156">
    <property type="entry name" value="Initiation factor IF2/eIF5b, domain 3"/>
    <property type="match status" value="1"/>
</dbReference>
<dbReference type="InterPro" id="IPR036925">
    <property type="entry name" value="TIF_IF2_dom3_sf"/>
</dbReference>
<organism evidence="7 8">
    <name type="scientific">Candidatus Dojkabacteria bacterium</name>
    <dbReference type="NCBI Taxonomy" id="2099670"/>
    <lineage>
        <taxon>Bacteria</taxon>
        <taxon>Candidatus Dojkabacteria</taxon>
    </lineage>
</organism>
<comment type="similarity">
    <text evidence="1">Belongs to the TRAFAC class translation factor GTPase superfamily. Classic translation factor GTPase family. IF-2 subfamily.</text>
</comment>
<evidence type="ECO:0000313" key="7">
    <source>
        <dbReference type="EMBL" id="NLE30810.1"/>
    </source>
</evidence>
<feature type="domain" description="Translation initiation factor IF- 2" evidence="6">
    <location>
        <begin position="1"/>
        <end position="80"/>
    </location>
</feature>
<evidence type="ECO:0000256" key="3">
    <source>
        <dbReference type="ARBA" id="ARBA00022741"/>
    </source>
</evidence>
<feature type="non-terminal residue" evidence="7">
    <location>
        <position position="1"/>
    </location>
</feature>
<dbReference type="PANTHER" id="PTHR43381:SF5">
    <property type="entry name" value="TR-TYPE G DOMAIN-CONTAINING PROTEIN"/>
    <property type="match status" value="1"/>
</dbReference>
<evidence type="ECO:0000256" key="2">
    <source>
        <dbReference type="ARBA" id="ARBA00022540"/>
    </source>
</evidence>
<dbReference type="InterPro" id="IPR023115">
    <property type="entry name" value="TIF_IF2_dom3"/>
</dbReference>
<dbReference type="Gene3D" id="3.40.50.10050">
    <property type="entry name" value="Translation initiation factor IF- 2, domain 3"/>
    <property type="match status" value="1"/>
</dbReference>
<keyword evidence="2" id="KW-0396">Initiation factor</keyword>
<evidence type="ECO:0000256" key="1">
    <source>
        <dbReference type="ARBA" id="ARBA00007733"/>
    </source>
</evidence>
<dbReference type="FunFam" id="3.40.50.10050:FF:000001">
    <property type="entry name" value="Translation initiation factor IF-2"/>
    <property type="match status" value="1"/>
</dbReference>
<name>A0A847ESN3_9BACT</name>